<evidence type="ECO:0000259" key="2">
    <source>
        <dbReference type="PROSITE" id="PS50234"/>
    </source>
</evidence>
<gene>
    <name evidence="3" type="ORF">ODALV1_LOCUS11663</name>
</gene>
<evidence type="ECO:0000313" key="3">
    <source>
        <dbReference type="EMBL" id="CAL8104137.1"/>
    </source>
</evidence>
<reference evidence="3 4" key="1">
    <citation type="submission" date="2024-08" db="EMBL/GenBank/DDBJ databases">
        <authorList>
            <person name="Cucini C."/>
            <person name="Frati F."/>
        </authorList>
    </citation>
    <scope>NUCLEOTIDE SEQUENCE [LARGE SCALE GENOMIC DNA]</scope>
</reference>
<keyword evidence="1" id="KW-0732">Signal</keyword>
<feature type="domain" description="VWFA" evidence="2">
    <location>
        <begin position="165"/>
        <end position="342"/>
    </location>
</feature>
<dbReference type="CDD" id="cd01450">
    <property type="entry name" value="vWFA_subfamily_ECM"/>
    <property type="match status" value="1"/>
</dbReference>
<dbReference type="PANTHER" id="PTHR22588:SF3">
    <property type="entry name" value="VWFA DOMAIN-CONTAINING PROTEIN"/>
    <property type="match status" value="1"/>
</dbReference>
<feature type="chain" id="PRO_5046807368" description="VWFA domain-containing protein" evidence="1">
    <location>
        <begin position="24"/>
        <end position="469"/>
    </location>
</feature>
<proteinExistence type="predicted"/>
<evidence type="ECO:0000313" key="4">
    <source>
        <dbReference type="Proteomes" id="UP001642540"/>
    </source>
</evidence>
<dbReference type="Proteomes" id="UP001642540">
    <property type="component" value="Unassembled WGS sequence"/>
</dbReference>
<dbReference type="Gene3D" id="3.40.50.410">
    <property type="entry name" value="von Willebrand factor, type A domain"/>
    <property type="match status" value="1"/>
</dbReference>
<dbReference type="PANTHER" id="PTHR22588">
    <property type="entry name" value="VWFA DOMAIN-CONTAINING PROTEIN"/>
    <property type="match status" value="1"/>
</dbReference>
<dbReference type="InterPro" id="IPR052229">
    <property type="entry name" value="Collagen-VI/PIF"/>
</dbReference>
<dbReference type="Pfam" id="PF00092">
    <property type="entry name" value="VWA"/>
    <property type="match status" value="1"/>
</dbReference>
<dbReference type="InterPro" id="IPR036465">
    <property type="entry name" value="vWFA_dom_sf"/>
</dbReference>
<sequence length="469" mass="51325">MRTLNILLVVGVAALFSPHPTSARDDTITEKSTGKDVTESVLRLISRSNIFPSDNSFLIRLAYVESRFGLNTNTFRTDYYGGIWQVEESVFRSTQSNHTSLTNLITAIESHFNINWHRLTWRDLLKPLHSGLAAALYFSRVPTSIPGTIENQAVHWRAWYRPLGDAAVFIADSEELKNQTRCRGKLDLCVLLDGSASLIESFTKDYTRIGMIVFSNGTSDIFQIDNNLSIEQMAAFARNASYPGQGTQTDVGIFRAISMFNNATSNEGVPKVLTVFTDGGSDRGSNMTGAIQAIRDNSIKSVSIGIGGTLNNTELHLIALNDTESVFYVNDFAALNDFLYTITSVACEIPQRPAINASVSDTLVQDEKRYYAVELPSQGITITLTINSGRTTGYWSRTESVPSSAVHDGVITGSVFISGGNRQAGAASVYVAVQGLENMNNYTIRATQGNTTGAFLFLNINLLAICIKK</sequence>
<protein>
    <recommendedName>
        <fullName evidence="2">VWFA domain-containing protein</fullName>
    </recommendedName>
</protein>
<dbReference type="EMBL" id="CAXLJM020000035">
    <property type="protein sequence ID" value="CAL8104137.1"/>
    <property type="molecule type" value="Genomic_DNA"/>
</dbReference>
<organism evidence="3 4">
    <name type="scientific">Orchesella dallaii</name>
    <dbReference type="NCBI Taxonomy" id="48710"/>
    <lineage>
        <taxon>Eukaryota</taxon>
        <taxon>Metazoa</taxon>
        <taxon>Ecdysozoa</taxon>
        <taxon>Arthropoda</taxon>
        <taxon>Hexapoda</taxon>
        <taxon>Collembola</taxon>
        <taxon>Entomobryomorpha</taxon>
        <taxon>Entomobryoidea</taxon>
        <taxon>Orchesellidae</taxon>
        <taxon>Orchesellinae</taxon>
        <taxon>Orchesella</taxon>
    </lineage>
</organism>
<dbReference type="SUPFAM" id="SSF53300">
    <property type="entry name" value="vWA-like"/>
    <property type="match status" value="1"/>
</dbReference>
<keyword evidence="4" id="KW-1185">Reference proteome</keyword>
<feature type="signal peptide" evidence="1">
    <location>
        <begin position="1"/>
        <end position="23"/>
    </location>
</feature>
<comment type="caution">
    <text evidence="3">The sequence shown here is derived from an EMBL/GenBank/DDBJ whole genome shotgun (WGS) entry which is preliminary data.</text>
</comment>
<dbReference type="InterPro" id="IPR002035">
    <property type="entry name" value="VWF_A"/>
</dbReference>
<dbReference type="SMART" id="SM00327">
    <property type="entry name" value="VWA"/>
    <property type="match status" value="1"/>
</dbReference>
<accession>A0ABP1QID8</accession>
<dbReference type="PROSITE" id="PS50234">
    <property type="entry name" value="VWFA"/>
    <property type="match status" value="1"/>
</dbReference>
<name>A0ABP1QID8_9HEXA</name>
<evidence type="ECO:0000256" key="1">
    <source>
        <dbReference type="SAM" id="SignalP"/>
    </source>
</evidence>